<dbReference type="AlphaFoldDB" id="A0A4U7BM07"/>
<organism evidence="6 7">
    <name type="scientific">Campylobacter aviculae</name>
    <dbReference type="NCBI Taxonomy" id="2510190"/>
    <lineage>
        <taxon>Bacteria</taxon>
        <taxon>Pseudomonadati</taxon>
        <taxon>Campylobacterota</taxon>
        <taxon>Epsilonproteobacteria</taxon>
        <taxon>Campylobacterales</taxon>
        <taxon>Campylobacteraceae</taxon>
        <taxon>Campylobacter</taxon>
    </lineage>
</organism>
<accession>A0A4U7BM07</accession>
<name>A0A4U7BM07_9BACT</name>
<feature type="transmembrane region" description="Helical" evidence="4">
    <location>
        <begin position="310"/>
        <end position="331"/>
    </location>
</feature>
<evidence type="ECO:0000256" key="1">
    <source>
        <dbReference type="ARBA" id="ARBA00022692"/>
    </source>
</evidence>
<keyword evidence="7" id="KW-1185">Reference proteome</keyword>
<dbReference type="PANTHER" id="PTHR23523:SF2">
    <property type="entry name" value="2-NITROIMIDAZOLE TRANSPORTER"/>
    <property type="match status" value="1"/>
</dbReference>
<feature type="transmembrane region" description="Helical" evidence="4">
    <location>
        <begin position="12"/>
        <end position="30"/>
    </location>
</feature>
<feature type="transmembrane region" description="Helical" evidence="4">
    <location>
        <begin position="258"/>
        <end position="276"/>
    </location>
</feature>
<dbReference type="SUPFAM" id="SSF103473">
    <property type="entry name" value="MFS general substrate transporter"/>
    <property type="match status" value="1"/>
</dbReference>
<dbReference type="Proteomes" id="UP000310353">
    <property type="component" value="Unassembled WGS sequence"/>
</dbReference>
<dbReference type="OrthoDB" id="5441967at2"/>
<comment type="caution">
    <text evidence="6">The sequence shown here is derived from an EMBL/GenBank/DDBJ whole genome shotgun (WGS) entry which is preliminary data.</text>
</comment>
<dbReference type="RefSeq" id="WP_137622653.1">
    <property type="nucleotide sequence ID" value="NZ_NXMA01000011.1"/>
</dbReference>
<dbReference type="EMBL" id="NXMA01000011">
    <property type="protein sequence ID" value="TKX31190.1"/>
    <property type="molecule type" value="Genomic_DNA"/>
</dbReference>
<dbReference type="GO" id="GO:0022857">
    <property type="term" value="F:transmembrane transporter activity"/>
    <property type="evidence" value="ECO:0007669"/>
    <property type="project" value="InterPro"/>
</dbReference>
<sequence length="408" mass="46318">MQNLFLFNLQRIGVAFIIFSVYAVCSASWASTGSLMPLIKSDLGLDNQQATLITSIIIIAKIFGASFTAFLVYKFGLKKGYFLGCLLISSGVFLTFVESYLGILIIRFLMGLGSACALVCLVPITQQWFEKKSLHFMISFNTNSNIVGYIIALLFAESISNYFGNWRYSLSFYAWINLVLIILWIFIGKDENKDIKQEKTSDKKEFLSALKSRLTWGMIVFYMGPILFLNSIFTFLPTFYAEYAGFTKELADIAKKEIPALANFAIIFGPFIGLYFKRKGYSFKIMLLIGSLCMLISGICMLFLEKLIIIQIFAVLSGLFFSLWWPFFFNLPSELKNASPQRSAYIMSTFWSITFTLLALNLELVSFSVDKTHSFTLGFVYTFVLIFVSAIASQFILPKKDHFIERGK</sequence>
<keyword evidence="1 4" id="KW-0812">Transmembrane</keyword>
<feature type="transmembrane region" description="Helical" evidence="4">
    <location>
        <begin position="80"/>
        <end position="97"/>
    </location>
</feature>
<gene>
    <name evidence="6" type="ORF">CQA76_06730</name>
</gene>
<evidence type="ECO:0000313" key="7">
    <source>
        <dbReference type="Proteomes" id="UP000310353"/>
    </source>
</evidence>
<dbReference type="Gene3D" id="1.20.1250.20">
    <property type="entry name" value="MFS general substrate transporter like domains"/>
    <property type="match status" value="1"/>
</dbReference>
<dbReference type="InterPro" id="IPR011701">
    <property type="entry name" value="MFS"/>
</dbReference>
<proteinExistence type="predicted"/>
<dbReference type="Pfam" id="PF07690">
    <property type="entry name" value="MFS_1"/>
    <property type="match status" value="1"/>
</dbReference>
<keyword evidence="2 4" id="KW-1133">Transmembrane helix</keyword>
<protein>
    <recommendedName>
        <fullName evidence="5">Major facilitator superfamily (MFS) profile domain-containing protein</fullName>
    </recommendedName>
</protein>
<evidence type="ECO:0000256" key="4">
    <source>
        <dbReference type="SAM" id="Phobius"/>
    </source>
</evidence>
<feature type="transmembrane region" description="Helical" evidence="4">
    <location>
        <begin position="343"/>
        <end position="362"/>
    </location>
</feature>
<dbReference type="InterPro" id="IPR020846">
    <property type="entry name" value="MFS_dom"/>
</dbReference>
<evidence type="ECO:0000259" key="5">
    <source>
        <dbReference type="PROSITE" id="PS50850"/>
    </source>
</evidence>
<feature type="domain" description="Major facilitator superfamily (MFS) profile" evidence="5">
    <location>
        <begin position="6"/>
        <end position="401"/>
    </location>
</feature>
<dbReference type="PROSITE" id="PS50850">
    <property type="entry name" value="MFS"/>
    <property type="match status" value="1"/>
</dbReference>
<dbReference type="CDD" id="cd06174">
    <property type="entry name" value="MFS"/>
    <property type="match status" value="1"/>
</dbReference>
<feature type="transmembrane region" description="Helical" evidence="4">
    <location>
        <begin position="285"/>
        <end position="304"/>
    </location>
</feature>
<dbReference type="InterPro" id="IPR052524">
    <property type="entry name" value="MFS_Cyanate_Porter"/>
</dbReference>
<feature type="transmembrane region" description="Helical" evidence="4">
    <location>
        <begin position="103"/>
        <end position="125"/>
    </location>
</feature>
<feature type="transmembrane region" description="Helical" evidence="4">
    <location>
        <begin position="50"/>
        <end position="73"/>
    </location>
</feature>
<evidence type="ECO:0000313" key="6">
    <source>
        <dbReference type="EMBL" id="TKX31190.1"/>
    </source>
</evidence>
<evidence type="ECO:0000256" key="3">
    <source>
        <dbReference type="ARBA" id="ARBA00023136"/>
    </source>
</evidence>
<evidence type="ECO:0000256" key="2">
    <source>
        <dbReference type="ARBA" id="ARBA00022989"/>
    </source>
</evidence>
<feature type="transmembrane region" description="Helical" evidence="4">
    <location>
        <begin position="374"/>
        <end position="397"/>
    </location>
</feature>
<feature type="transmembrane region" description="Helical" evidence="4">
    <location>
        <begin position="170"/>
        <end position="187"/>
    </location>
</feature>
<dbReference type="PANTHER" id="PTHR23523">
    <property type="match status" value="1"/>
</dbReference>
<keyword evidence="3 4" id="KW-0472">Membrane</keyword>
<reference evidence="6 7" key="1">
    <citation type="submission" date="2018-05" db="EMBL/GenBank/DDBJ databases">
        <title>Novel Campyloabacter and Helicobacter Species and Strains.</title>
        <authorList>
            <person name="Mannion A.J."/>
            <person name="Shen Z."/>
            <person name="Fox J.G."/>
        </authorList>
    </citation>
    <scope>NUCLEOTIDE SEQUENCE [LARGE SCALE GENOMIC DNA]</scope>
    <source>
        <strain evidence="7">MIT17-670</strain>
    </source>
</reference>
<dbReference type="InterPro" id="IPR036259">
    <property type="entry name" value="MFS_trans_sf"/>
</dbReference>
<feature type="transmembrane region" description="Helical" evidence="4">
    <location>
        <begin position="214"/>
        <end position="238"/>
    </location>
</feature>